<evidence type="ECO:0000313" key="2">
    <source>
        <dbReference type="Proteomes" id="UP001059120"/>
    </source>
</evidence>
<dbReference type="RefSeq" id="WP_255230268.1">
    <property type="nucleotide sequence ID" value="NZ_CP090614.1"/>
</dbReference>
<dbReference type="EMBL" id="CP090614">
    <property type="protein sequence ID" value="UTT84298.1"/>
    <property type="molecule type" value="Genomic_DNA"/>
</dbReference>
<keyword evidence="2" id="KW-1185">Reference proteome</keyword>
<sequence length="55" mass="6146">MSNTAAKANAAMRSGKKLASYDLPINVKQKIASRHYSQKEINERFKAYRASKVAC</sequence>
<protein>
    <submittedName>
        <fullName evidence="1">Uncharacterized protein</fullName>
    </submittedName>
</protein>
<dbReference type="Proteomes" id="UP001059120">
    <property type="component" value="Chromosome 1"/>
</dbReference>
<organism evidence="1 2">
    <name type="scientific">Vibrio pelagius</name>
    <dbReference type="NCBI Taxonomy" id="28169"/>
    <lineage>
        <taxon>Bacteria</taxon>
        <taxon>Pseudomonadati</taxon>
        <taxon>Pseudomonadota</taxon>
        <taxon>Gammaproteobacteria</taxon>
        <taxon>Vibrionales</taxon>
        <taxon>Vibrionaceae</taxon>
        <taxon>Vibrio</taxon>
    </lineage>
</organism>
<gene>
    <name evidence="1" type="ORF">LZI70_11510</name>
</gene>
<proteinExistence type="predicted"/>
<accession>A0ABY5G2V2</accession>
<reference evidence="1" key="1">
    <citation type="submission" date="2022-01" db="EMBL/GenBank/DDBJ databases">
        <title>Alginate degradation mechanism of Vibrio pelagius WXL662.</title>
        <authorList>
            <person name="He X."/>
        </authorList>
    </citation>
    <scope>NUCLEOTIDE SEQUENCE</scope>
    <source>
        <strain evidence="1">WXL662</strain>
    </source>
</reference>
<evidence type="ECO:0000313" key="1">
    <source>
        <dbReference type="EMBL" id="UTT84298.1"/>
    </source>
</evidence>
<name>A0ABY5G2V2_VIBPE</name>